<dbReference type="PANTHER" id="PTHR30283:SF4">
    <property type="entry name" value="PEROXIDE STRESS RESISTANCE PROTEIN YAAA"/>
    <property type="match status" value="1"/>
</dbReference>
<proteinExistence type="predicted"/>
<evidence type="ECO:0000313" key="2">
    <source>
        <dbReference type="Proteomes" id="UP000612808"/>
    </source>
</evidence>
<dbReference type="AlphaFoldDB" id="A0A8J3J518"/>
<protein>
    <submittedName>
        <fullName evidence="1">Peroxide stress protein YaaA</fullName>
    </submittedName>
</protein>
<dbReference type="GO" id="GO:0005829">
    <property type="term" value="C:cytosol"/>
    <property type="evidence" value="ECO:0007669"/>
    <property type="project" value="TreeGrafter"/>
</dbReference>
<accession>A0A8J3J518</accession>
<gene>
    <name evidence="1" type="ORF">Aru02nite_03970</name>
</gene>
<dbReference type="RefSeq" id="WP_203654336.1">
    <property type="nucleotide sequence ID" value="NZ_BAAAZM010000010.1"/>
</dbReference>
<reference evidence="1" key="1">
    <citation type="submission" date="2021-01" db="EMBL/GenBank/DDBJ databases">
        <title>Whole genome shotgun sequence of Actinocatenispora rupis NBRC 107355.</title>
        <authorList>
            <person name="Komaki H."/>
            <person name="Tamura T."/>
        </authorList>
    </citation>
    <scope>NUCLEOTIDE SEQUENCE</scope>
    <source>
        <strain evidence="1">NBRC 107355</strain>
    </source>
</reference>
<dbReference type="EMBL" id="BOMB01000001">
    <property type="protein sequence ID" value="GID09508.1"/>
    <property type="molecule type" value="Genomic_DNA"/>
</dbReference>
<comment type="caution">
    <text evidence="1">The sequence shown here is derived from an EMBL/GenBank/DDBJ whole genome shotgun (WGS) entry which is preliminary data.</text>
</comment>
<organism evidence="1 2">
    <name type="scientific">Actinocatenispora rupis</name>
    <dbReference type="NCBI Taxonomy" id="519421"/>
    <lineage>
        <taxon>Bacteria</taxon>
        <taxon>Bacillati</taxon>
        <taxon>Actinomycetota</taxon>
        <taxon>Actinomycetes</taxon>
        <taxon>Micromonosporales</taxon>
        <taxon>Micromonosporaceae</taxon>
        <taxon>Actinocatenispora</taxon>
    </lineage>
</organism>
<evidence type="ECO:0000313" key="1">
    <source>
        <dbReference type="EMBL" id="GID09508.1"/>
    </source>
</evidence>
<dbReference type="Proteomes" id="UP000612808">
    <property type="component" value="Unassembled WGS sequence"/>
</dbReference>
<dbReference type="InterPro" id="IPR005583">
    <property type="entry name" value="YaaA"/>
</dbReference>
<dbReference type="Pfam" id="PF03883">
    <property type="entry name" value="H2O2_YaaD"/>
    <property type="match status" value="1"/>
</dbReference>
<sequence length="246" mass="26082">MLVLLPPSETKAPGGRGAPLDLAALSFPTLGPARARVLAALQTVSSTVGVARKVLKLSARQDDELTANLALRTAPTMPALRRYTGVLYDALDYPTLPASARRRADRTVVVVSALFGALRPRDPIPAYRLSGGTTLPGLGPLRGVWRDELTAVLRDDRLVLDLRSGAYQALGPVPGAVTVRVVSVRPDGSRAIVSHFNKAYKGRLARAVLTASRVRTIEDVVLAAKAADLAVTRTGEAELELEADPV</sequence>
<dbReference type="PANTHER" id="PTHR30283">
    <property type="entry name" value="PEROXIDE STRESS RESPONSE PROTEIN YAAA"/>
    <property type="match status" value="1"/>
</dbReference>
<dbReference type="GO" id="GO:0033194">
    <property type="term" value="P:response to hydroperoxide"/>
    <property type="evidence" value="ECO:0007669"/>
    <property type="project" value="TreeGrafter"/>
</dbReference>
<name>A0A8J3J518_9ACTN</name>
<keyword evidence="2" id="KW-1185">Reference proteome</keyword>